<feature type="region of interest" description="Disordered" evidence="1">
    <location>
        <begin position="37"/>
        <end position="56"/>
    </location>
</feature>
<feature type="compositionally biased region" description="Polar residues" evidence="1">
    <location>
        <begin position="174"/>
        <end position="191"/>
    </location>
</feature>
<gene>
    <name evidence="2" type="ORF">AJ79_09190</name>
</gene>
<feature type="region of interest" description="Disordered" evidence="1">
    <location>
        <begin position="64"/>
        <end position="140"/>
    </location>
</feature>
<keyword evidence="3" id="KW-1185">Reference proteome</keyword>
<feature type="region of interest" description="Disordered" evidence="1">
    <location>
        <begin position="1"/>
        <end position="21"/>
    </location>
</feature>
<dbReference type="Proteomes" id="UP000223968">
    <property type="component" value="Unassembled WGS sequence"/>
</dbReference>
<feature type="region of interest" description="Disordered" evidence="1">
    <location>
        <begin position="161"/>
        <end position="191"/>
    </location>
</feature>
<name>A0A2B7WLR7_9EURO</name>
<dbReference type="InterPro" id="IPR036465">
    <property type="entry name" value="vWFA_dom_sf"/>
</dbReference>
<dbReference type="EMBL" id="PDNB01000247">
    <property type="protein sequence ID" value="PGG97470.1"/>
    <property type="molecule type" value="Genomic_DNA"/>
</dbReference>
<reference evidence="2 3" key="1">
    <citation type="submission" date="2017-10" db="EMBL/GenBank/DDBJ databases">
        <title>Comparative genomics in systemic dimorphic fungi from Ajellomycetaceae.</title>
        <authorList>
            <person name="Munoz J.F."/>
            <person name="Mcewen J.G."/>
            <person name="Clay O.K."/>
            <person name="Cuomo C.A."/>
        </authorList>
    </citation>
    <scope>NUCLEOTIDE SEQUENCE [LARGE SCALE GENOMIC DNA]</scope>
    <source>
        <strain evidence="2 3">UAMH5409</strain>
    </source>
</reference>
<feature type="region of interest" description="Disordered" evidence="1">
    <location>
        <begin position="196"/>
        <end position="215"/>
    </location>
</feature>
<feature type="compositionally biased region" description="Polar residues" evidence="1">
    <location>
        <begin position="540"/>
        <end position="551"/>
    </location>
</feature>
<feature type="compositionally biased region" description="Low complexity" evidence="1">
    <location>
        <begin position="37"/>
        <end position="52"/>
    </location>
</feature>
<evidence type="ECO:0008006" key="4">
    <source>
        <dbReference type="Google" id="ProtNLM"/>
    </source>
</evidence>
<evidence type="ECO:0000313" key="2">
    <source>
        <dbReference type="EMBL" id="PGG97470.1"/>
    </source>
</evidence>
<sequence length="733" mass="79406">MTKTELNACLRDDNNDATSIPATQPLRILKRHLTTASGVTTNSTSTSSSSASPYAIPRRHSSYAIRRPPQDPKMSQHPLPPLPQNKQDYPLSFKAHNTEANPPSKPCGPALAPAGSDNNNMEEGMSEKGRSPAISAGQRIPSKGGIFTRVAKVLDFNRQRQASRGSGDFDNHPARSQTETSSEDGGNAQNYLSESIGREPISMNPTVYSQEYGPRTPPLNRPNLCVAKHRSQVHTRFSCPLPITSAKINISMDALKISTIEDLFTWIAVEISAKVGNLDGDTSTQSCCEVPLDIIILVDNSANMTPDLLKGACNIATHVASSMDILLDRVALGCISADPEQNLQLLLPLGTCNPDITREAVQSIYAYRLQRDEPSQARTSKALYEASNLILRYSSRGALRHIFIITANSGIVLPELTANMSSRIRFHTISPEPVFAMRTPELMNGWHLSAGFDEEENTDRHALKDSLKQVMRHLRMGLDPGVLSNLSIGLSGENGCDVEAILGEMKRDILRPGEKWTILVKVKPVSGKKNLPASHGDDAQNASGAENSLPQNDDENNVDQMIDQLHGLLSSTDRALAENILTVTLKHNHSALPGTAVVRMERKCEIACFPRKDSISCNKIGKTAQKDAPKLCDEEMGAHWGNGPIDSTPSSNNYNDTNLADSGREDDMVGELPVRSTLPPPLDARVNCSPSVALGSMNPFRHLAGGCDGKCFHGLALQNSAGGDQTAHFTDTA</sequence>
<proteinExistence type="predicted"/>
<feature type="region of interest" description="Disordered" evidence="1">
    <location>
        <begin position="527"/>
        <end position="556"/>
    </location>
</feature>
<accession>A0A2B7WLR7</accession>
<comment type="caution">
    <text evidence="2">The sequence shown here is derived from an EMBL/GenBank/DDBJ whole genome shotgun (WGS) entry which is preliminary data.</text>
</comment>
<evidence type="ECO:0000256" key="1">
    <source>
        <dbReference type="SAM" id="MobiDB-lite"/>
    </source>
</evidence>
<dbReference type="AlphaFoldDB" id="A0A2B7WLR7"/>
<protein>
    <recommendedName>
        <fullName evidence="4">VWFA domain-containing protein</fullName>
    </recommendedName>
</protein>
<dbReference type="CDD" id="cd00198">
    <property type="entry name" value="vWFA"/>
    <property type="match status" value="1"/>
</dbReference>
<dbReference type="Gene3D" id="3.40.50.410">
    <property type="entry name" value="von Willebrand factor, type A domain"/>
    <property type="match status" value="1"/>
</dbReference>
<dbReference type="STRING" id="1447875.A0A2B7WLR7"/>
<organism evidence="2 3">
    <name type="scientific">Helicocarpus griseus UAMH5409</name>
    <dbReference type="NCBI Taxonomy" id="1447875"/>
    <lineage>
        <taxon>Eukaryota</taxon>
        <taxon>Fungi</taxon>
        <taxon>Dikarya</taxon>
        <taxon>Ascomycota</taxon>
        <taxon>Pezizomycotina</taxon>
        <taxon>Eurotiomycetes</taxon>
        <taxon>Eurotiomycetidae</taxon>
        <taxon>Onygenales</taxon>
        <taxon>Ajellomycetaceae</taxon>
        <taxon>Helicocarpus</taxon>
    </lineage>
</organism>
<evidence type="ECO:0000313" key="3">
    <source>
        <dbReference type="Proteomes" id="UP000223968"/>
    </source>
</evidence>
<dbReference type="OrthoDB" id="5596422at2759"/>
<dbReference type="SUPFAM" id="SSF53300">
    <property type="entry name" value="vWA-like"/>
    <property type="match status" value="1"/>
</dbReference>